<keyword evidence="1" id="KW-0732">Signal</keyword>
<dbReference type="GeneID" id="31360027"/>
<reference evidence="2 3" key="1">
    <citation type="journal article" date="2011" name="Genome Res.">
        <title>Phylogeny-wide analysis of social amoeba genomes highlights ancient origins for complex intercellular communication.</title>
        <authorList>
            <person name="Heidel A.J."/>
            <person name="Lawal H.M."/>
            <person name="Felder M."/>
            <person name="Schilde C."/>
            <person name="Helps N.R."/>
            <person name="Tunggal B."/>
            <person name="Rivero F."/>
            <person name="John U."/>
            <person name="Schleicher M."/>
            <person name="Eichinger L."/>
            <person name="Platzer M."/>
            <person name="Noegel A.A."/>
            <person name="Schaap P."/>
            <person name="Gloeckner G."/>
        </authorList>
    </citation>
    <scope>NUCLEOTIDE SEQUENCE [LARGE SCALE GENOMIC DNA]</scope>
    <source>
        <strain evidence="3">ATCC 26659 / Pp 5 / PN500</strain>
    </source>
</reference>
<dbReference type="SUPFAM" id="SSF51445">
    <property type="entry name" value="(Trans)glycosidases"/>
    <property type="match status" value="1"/>
</dbReference>
<feature type="chain" id="PRO_5003040935" description="Glycoside hydrolase family 5 domain-containing protein" evidence="1">
    <location>
        <begin position="30"/>
        <end position="455"/>
    </location>
</feature>
<dbReference type="EMBL" id="ADBJ01000018">
    <property type="protein sequence ID" value="EFA82845.1"/>
    <property type="molecule type" value="Genomic_DNA"/>
</dbReference>
<sequence>MNKNNNIFKLSVLSVIFILSLSSTLIVNGDNDFIVGVCTHLMSPPVSLTTVTPPLDAAIGAGLASVRDTPYWSSVEFVKGQLTEIYEFNDFMVALQPRTSLSKLFILGNGNQHYNNGQKPQGTNITVAFTNYVQWVVNKYKGKVQFYEVWNEWDLDDPGNPNTATHYMQLANAAIPVIRANDPNAKILGGCITSDGMDQLFGDRVIQQGLATKVDGLSIHPYNFCGGTDNTPEVWFRWVNLTNTRWTGLRNGVATPLYITEMTWPSSHPSTCGSTLEIQAAYLARVYFLARVIPNIKGMWWYDIFDDGVDFYDREHNFGLLDHNWSPKPAYFTMKSITPFISNYTYDATKSVLASGSLYKLAFYRNLTGGAQHRVISAWSSNNAATVTTTLTTQSVVPLDLVKVWYTTPYANMDGQWVNSGFKWTCVGFDCTATVTVGKFPVIFDVTGVKCACLP</sequence>
<dbReference type="GO" id="GO:0004553">
    <property type="term" value="F:hydrolase activity, hydrolyzing O-glycosyl compounds"/>
    <property type="evidence" value="ECO:0007669"/>
    <property type="project" value="TreeGrafter"/>
</dbReference>
<protein>
    <recommendedName>
        <fullName evidence="4">Glycoside hydrolase family 5 domain-containing protein</fullName>
    </recommendedName>
</protein>
<feature type="signal peptide" evidence="1">
    <location>
        <begin position="1"/>
        <end position="29"/>
    </location>
</feature>
<dbReference type="InParanoid" id="D3B7V2"/>
<dbReference type="AlphaFoldDB" id="D3B7V2"/>
<dbReference type="Proteomes" id="UP000001396">
    <property type="component" value="Unassembled WGS sequence"/>
</dbReference>
<keyword evidence="3" id="KW-1185">Reference proteome</keyword>
<dbReference type="InterPro" id="IPR017853">
    <property type="entry name" value="GH"/>
</dbReference>
<evidence type="ECO:0000256" key="1">
    <source>
        <dbReference type="SAM" id="SignalP"/>
    </source>
</evidence>
<accession>D3B7V2</accession>
<gene>
    <name evidence="2" type="ORF">PPL_04540</name>
</gene>
<dbReference type="PANTHER" id="PTHR12631">
    <property type="entry name" value="ALPHA-L-IDURONIDASE"/>
    <property type="match status" value="1"/>
</dbReference>
<dbReference type="Gene3D" id="3.20.20.80">
    <property type="entry name" value="Glycosidases"/>
    <property type="match status" value="1"/>
</dbReference>
<evidence type="ECO:0008006" key="4">
    <source>
        <dbReference type="Google" id="ProtNLM"/>
    </source>
</evidence>
<comment type="caution">
    <text evidence="2">The sequence shown here is derived from an EMBL/GenBank/DDBJ whole genome shotgun (WGS) entry which is preliminary data.</text>
</comment>
<dbReference type="InterPro" id="IPR051923">
    <property type="entry name" value="Glycosyl_Hydrolase_39"/>
</dbReference>
<dbReference type="STRING" id="670386.D3B7V2"/>
<name>D3B7V2_HETP5</name>
<evidence type="ECO:0000313" key="3">
    <source>
        <dbReference type="Proteomes" id="UP000001396"/>
    </source>
</evidence>
<organism evidence="2 3">
    <name type="scientific">Heterostelium pallidum (strain ATCC 26659 / Pp 5 / PN500)</name>
    <name type="common">Cellular slime mold</name>
    <name type="synonym">Polysphondylium pallidum</name>
    <dbReference type="NCBI Taxonomy" id="670386"/>
    <lineage>
        <taxon>Eukaryota</taxon>
        <taxon>Amoebozoa</taxon>
        <taxon>Evosea</taxon>
        <taxon>Eumycetozoa</taxon>
        <taxon>Dictyostelia</taxon>
        <taxon>Acytosteliales</taxon>
        <taxon>Acytosteliaceae</taxon>
        <taxon>Heterostelium</taxon>
    </lineage>
</organism>
<dbReference type="RefSeq" id="XP_020434962.1">
    <property type="nucleotide sequence ID" value="XM_020575442.1"/>
</dbReference>
<dbReference type="PANTHER" id="PTHR12631:SF10">
    <property type="entry name" value="BETA-XYLOSIDASE-LIKE PROTEIN-RELATED"/>
    <property type="match status" value="1"/>
</dbReference>
<evidence type="ECO:0000313" key="2">
    <source>
        <dbReference type="EMBL" id="EFA82845.1"/>
    </source>
</evidence>
<proteinExistence type="predicted"/>